<dbReference type="InterPro" id="IPR036704">
    <property type="entry name" value="RraA/RraA-like_sf"/>
</dbReference>
<protein>
    <recommendedName>
        <fullName evidence="10">4-hydroxy-4-methyl-2-oxoglutarate aldolase</fullName>
        <shortName evidence="10">HMG aldolase</shortName>
        <ecNumber evidence="10">4.1.1.112</ecNumber>
        <ecNumber evidence="10">4.1.3.17</ecNumber>
    </recommendedName>
    <alternativeName>
        <fullName evidence="10">Oxaloacetate decarboxylase</fullName>
    </alternativeName>
</protein>
<dbReference type="Proteomes" id="UP000268192">
    <property type="component" value="Chromosome"/>
</dbReference>
<reference evidence="11 12" key="1">
    <citation type="submission" date="2018-09" db="EMBL/GenBank/DDBJ databases">
        <title>Marinorhizobium profundi gen. nov., sp. nov., isolated from a deep-sea sediment sample from the New Britain Trench and proposal of Marinorhizobiaceae fam. nov. in the order Rhizobiales of the class Alphaproteobacteria.</title>
        <authorList>
            <person name="Cao J."/>
        </authorList>
    </citation>
    <scope>NUCLEOTIDE SEQUENCE [LARGE SCALE GENOMIC DNA]</scope>
    <source>
        <strain evidence="11 12">WS11</strain>
    </source>
</reference>
<keyword evidence="9" id="KW-0460">Magnesium</keyword>
<evidence type="ECO:0000256" key="4">
    <source>
        <dbReference type="ARBA" id="ARBA00011233"/>
    </source>
</evidence>
<comment type="cofactor">
    <cofactor evidence="2 10">
        <name>a divalent metal cation</name>
        <dbReference type="ChEBI" id="CHEBI:60240"/>
    </cofactor>
</comment>
<evidence type="ECO:0000256" key="3">
    <source>
        <dbReference type="ARBA" id="ARBA00008621"/>
    </source>
</evidence>
<dbReference type="GO" id="GO:0047443">
    <property type="term" value="F:4-hydroxy-4-methyl-2-oxoglutarate aldolase activity"/>
    <property type="evidence" value="ECO:0007669"/>
    <property type="project" value="UniProtKB-EC"/>
</dbReference>
<comment type="subunit">
    <text evidence="4 10">Homotrimer.</text>
</comment>
<evidence type="ECO:0000256" key="1">
    <source>
        <dbReference type="ARBA" id="ARBA00001342"/>
    </source>
</evidence>
<dbReference type="CDD" id="cd16841">
    <property type="entry name" value="RraA_family"/>
    <property type="match status" value="1"/>
</dbReference>
<comment type="similarity">
    <text evidence="3 10">Belongs to the class II aldolase/RraA-like family.</text>
</comment>
<evidence type="ECO:0000313" key="12">
    <source>
        <dbReference type="Proteomes" id="UP000268192"/>
    </source>
</evidence>
<dbReference type="EMBL" id="CP032509">
    <property type="protein sequence ID" value="AZN70594.1"/>
    <property type="molecule type" value="Genomic_DNA"/>
</dbReference>
<dbReference type="PANTHER" id="PTHR33254">
    <property type="entry name" value="4-HYDROXY-4-METHYL-2-OXOGLUTARATE ALDOLASE 3-RELATED"/>
    <property type="match status" value="1"/>
</dbReference>
<dbReference type="SUPFAM" id="SSF89562">
    <property type="entry name" value="RraA-like"/>
    <property type="match status" value="1"/>
</dbReference>
<keyword evidence="6 10" id="KW-0456">Lyase</keyword>
<evidence type="ECO:0000256" key="10">
    <source>
        <dbReference type="RuleBase" id="RU004338"/>
    </source>
</evidence>
<comment type="cofactor">
    <cofactor evidence="9">
        <name>Mg(2+)</name>
        <dbReference type="ChEBI" id="CHEBI:18420"/>
    </cofactor>
</comment>
<evidence type="ECO:0000256" key="6">
    <source>
        <dbReference type="ARBA" id="ARBA00023239"/>
    </source>
</evidence>
<dbReference type="NCBIfam" id="NF006875">
    <property type="entry name" value="PRK09372.1"/>
    <property type="match status" value="1"/>
</dbReference>
<dbReference type="PANTHER" id="PTHR33254:SF4">
    <property type="entry name" value="4-HYDROXY-4-METHYL-2-OXOGLUTARATE ALDOLASE 3-RELATED"/>
    <property type="match status" value="1"/>
</dbReference>
<comment type="function">
    <text evidence="7 10">Catalyzes the aldol cleavage of 4-hydroxy-4-methyl-2-oxoglutarate (HMG) into 2 molecules of pyruvate. Also contains a secondary oxaloacetate (OAA) decarboxylase activity due to the common pyruvate enolate transition state formed following C-C bond cleavage in the retro-aldol and decarboxylation reactions.</text>
</comment>
<feature type="binding site" evidence="9">
    <location>
        <begin position="76"/>
        <end position="79"/>
    </location>
    <ligand>
        <name>substrate</name>
    </ligand>
</feature>
<dbReference type="NCBIfam" id="TIGR01935">
    <property type="entry name" value="NOT-MenG"/>
    <property type="match status" value="1"/>
</dbReference>
<evidence type="ECO:0000256" key="2">
    <source>
        <dbReference type="ARBA" id="ARBA00001968"/>
    </source>
</evidence>
<keyword evidence="12" id="KW-1185">Reference proteome</keyword>
<name>A0A3Q8XLS0_9HYPH</name>
<keyword evidence="5 9" id="KW-0479">Metal-binding</keyword>
<dbReference type="Gene3D" id="3.50.30.40">
    <property type="entry name" value="Ribonuclease E inhibitor RraA/RraA-like"/>
    <property type="match status" value="1"/>
</dbReference>
<dbReference type="OrthoDB" id="9812532at2"/>
<dbReference type="KEGG" id="abaw:D5400_04250"/>
<comment type="catalytic activity">
    <reaction evidence="1 10">
        <text>4-hydroxy-4-methyl-2-oxoglutarate = 2 pyruvate</text>
        <dbReference type="Rhea" id="RHEA:22748"/>
        <dbReference type="ChEBI" id="CHEBI:15361"/>
        <dbReference type="ChEBI" id="CHEBI:58276"/>
        <dbReference type="EC" id="4.1.3.17"/>
    </reaction>
</comment>
<feature type="binding site" evidence="9">
    <location>
        <position position="98"/>
    </location>
    <ligand>
        <name>substrate</name>
    </ligand>
</feature>
<sequence>MRDIKTADLVDDYEDKVRFCDATWQRFGRRASAYGPISTLKVFEDNALVKQTLSEPGEGRILVVDGGGSTRTALVGDVLAEIGRASGWAGIIVNGAIRDGEALDGMDFLVFSRGRSPIKSTKTAAGHRDLRVTFGQADFIPGQWVYMDADGVLISEHALF</sequence>
<dbReference type="GO" id="GO:0051252">
    <property type="term" value="P:regulation of RNA metabolic process"/>
    <property type="evidence" value="ECO:0007669"/>
    <property type="project" value="InterPro"/>
</dbReference>
<evidence type="ECO:0000256" key="9">
    <source>
        <dbReference type="PIRSR" id="PIRSR605493-1"/>
    </source>
</evidence>
<proteinExistence type="inferred from homology"/>
<gene>
    <name evidence="11" type="primary">rraA</name>
    <name evidence="11" type="ORF">D5400_04250</name>
</gene>
<dbReference type="InterPro" id="IPR010203">
    <property type="entry name" value="RraA"/>
</dbReference>
<dbReference type="InterPro" id="IPR005493">
    <property type="entry name" value="RraA/RraA-like"/>
</dbReference>
<evidence type="ECO:0000256" key="5">
    <source>
        <dbReference type="ARBA" id="ARBA00022723"/>
    </source>
</evidence>
<dbReference type="RefSeq" id="WP_126007971.1">
    <property type="nucleotide sequence ID" value="NZ_CP032509.1"/>
</dbReference>
<dbReference type="EC" id="4.1.3.17" evidence="10"/>
<evidence type="ECO:0000256" key="8">
    <source>
        <dbReference type="ARBA" id="ARBA00047973"/>
    </source>
</evidence>
<dbReference type="GO" id="GO:0046872">
    <property type="term" value="F:metal ion binding"/>
    <property type="evidence" value="ECO:0007669"/>
    <property type="project" value="UniProtKB-KW"/>
</dbReference>
<organism evidence="11 12">
    <name type="scientific">Georhizobium profundi</name>
    <dbReference type="NCBI Taxonomy" id="2341112"/>
    <lineage>
        <taxon>Bacteria</taxon>
        <taxon>Pseudomonadati</taxon>
        <taxon>Pseudomonadota</taxon>
        <taxon>Alphaproteobacteria</taxon>
        <taxon>Hyphomicrobiales</taxon>
        <taxon>Rhizobiaceae</taxon>
        <taxon>Georhizobium</taxon>
    </lineage>
</organism>
<evidence type="ECO:0000256" key="7">
    <source>
        <dbReference type="ARBA" id="ARBA00025046"/>
    </source>
</evidence>
<evidence type="ECO:0000313" key="11">
    <source>
        <dbReference type="EMBL" id="AZN70594.1"/>
    </source>
</evidence>
<dbReference type="Pfam" id="PF03737">
    <property type="entry name" value="RraA-like"/>
    <property type="match status" value="1"/>
</dbReference>
<feature type="binding site" evidence="9">
    <location>
        <position position="99"/>
    </location>
    <ligand>
        <name>Mg(2+)</name>
        <dbReference type="ChEBI" id="CHEBI:18420"/>
    </ligand>
</feature>
<dbReference type="EC" id="4.1.1.112" evidence="10"/>
<dbReference type="GO" id="GO:0008948">
    <property type="term" value="F:oxaloacetate decarboxylase activity"/>
    <property type="evidence" value="ECO:0007669"/>
    <property type="project" value="UniProtKB-EC"/>
</dbReference>
<accession>A0A3Q8XLS0</accession>
<comment type="catalytic activity">
    <reaction evidence="8 10">
        <text>oxaloacetate + H(+) = pyruvate + CO2</text>
        <dbReference type="Rhea" id="RHEA:15641"/>
        <dbReference type="ChEBI" id="CHEBI:15361"/>
        <dbReference type="ChEBI" id="CHEBI:15378"/>
        <dbReference type="ChEBI" id="CHEBI:16452"/>
        <dbReference type="ChEBI" id="CHEBI:16526"/>
        <dbReference type="EC" id="4.1.1.112"/>
    </reaction>
</comment>
<dbReference type="GO" id="GO:0008428">
    <property type="term" value="F:ribonuclease inhibitor activity"/>
    <property type="evidence" value="ECO:0007669"/>
    <property type="project" value="InterPro"/>
</dbReference>
<dbReference type="AlphaFoldDB" id="A0A3Q8XLS0"/>